<dbReference type="EMBL" id="JACIJN010000003">
    <property type="protein sequence ID" value="MBB5725283.1"/>
    <property type="molecule type" value="Genomic_DNA"/>
</dbReference>
<evidence type="ECO:0000313" key="2">
    <source>
        <dbReference type="EMBL" id="MBB5725283.1"/>
    </source>
</evidence>
<name>A0ABR6N3B2_9SPHN</name>
<feature type="signal peptide" evidence="1">
    <location>
        <begin position="1"/>
        <end position="21"/>
    </location>
</feature>
<evidence type="ECO:0000313" key="3">
    <source>
        <dbReference type="Proteomes" id="UP000560131"/>
    </source>
</evidence>
<accession>A0ABR6N3B2</accession>
<evidence type="ECO:0008006" key="4">
    <source>
        <dbReference type="Google" id="ProtNLM"/>
    </source>
</evidence>
<feature type="chain" id="PRO_5046028832" description="Lipoprotein" evidence="1">
    <location>
        <begin position="22"/>
        <end position="119"/>
    </location>
</feature>
<keyword evidence="1" id="KW-0732">Signal</keyword>
<proteinExistence type="predicted"/>
<protein>
    <recommendedName>
        <fullName evidence="4">Lipoprotein</fullName>
    </recommendedName>
</protein>
<dbReference type="Proteomes" id="UP000560131">
    <property type="component" value="Unassembled WGS sequence"/>
</dbReference>
<keyword evidence="3" id="KW-1185">Reference proteome</keyword>
<dbReference type="RefSeq" id="WP_184034516.1">
    <property type="nucleotide sequence ID" value="NZ_BAABAR010000001.1"/>
</dbReference>
<organism evidence="2 3">
    <name type="scientific">Sphingomonas endophytica</name>
    <dbReference type="NCBI Taxonomy" id="869719"/>
    <lineage>
        <taxon>Bacteria</taxon>
        <taxon>Pseudomonadati</taxon>
        <taxon>Pseudomonadota</taxon>
        <taxon>Alphaproteobacteria</taxon>
        <taxon>Sphingomonadales</taxon>
        <taxon>Sphingomonadaceae</taxon>
        <taxon>Sphingomonas</taxon>
    </lineage>
</organism>
<evidence type="ECO:0000256" key="1">
    <source>
        <dbReference type="SAM" id="SignalP"/>
    </source>
</evidence>
<reference evidence="2 3" key="1">
    <citation type="submission" date="2020-08" db="EMBL/GenBank/DDBJ databases">
        <title>Genomic Encyclopedia of Type Strains, Phase IV (KMG-IV): sequencing the most valuable type-strain genomes for metagenomic binning, comparative biology and taxonomic classification.</title>
        <authorList>
            <person name="Goeker M."/>
        </authorList>
    </citation>
    <scope>NUCLEOTIDE SEQUENCE [LARGE SCALE GENOMIC DNA]</scope>
    <source>
        <strain evidence="2 3">DSM 101535</strain>
    </source>
</reference>
<comment type="caution">
    <text evidence="2">The sequence shown here is derived from an EMBL/GenBank/DDBJ whole genome shotgun (WGS) entry which is preliminary data.</text>
</comment>
<sequence length="119" mass="12255">MHTIITAAAIAMAAAAPAAEAGDYGPALRRMLTETAGGRCPDDLMAEPLLSACRAQLPQMQPGLSALGTVGDLSFIKGEGEGDTRVETYAVKFAGGKTAIWSIGHRKNGKYGAAYSLGE</sequence>
<gene>
    <name evidence="2" type="ORF">FHS97_001199</name>
</gene>